<dbReference type="PANTHER" id="PTHR40758">
    <property type="entry name" value="CONSERVED PROTEIN"/>
    <property type="match status" value="1"/>
</dbReference>
<evidence type="ECO:0000313" key="3">
    <source>
        <dbReference type="EMBL" id="GIE25549.1"/>
    </source>
</evidence>
<gene>
    <name evidence="3" type="ORF">Ahu01nite_086510</name>
</gene>
<dbReference type="InterPro" id="IPR034660">
    <property type="entry name" value="DinB/YfiT-like"/>
</dbReference>
<comment type="caution">
    <text evidence="3">The sequence shown here is derived from an EMBL/GenBank/DDBJ whole genome shotgun (WGS) entry which is preliminary data.</text>
</comment>
<dbReference type="EMBL" id="BOMN01000123">
    <property type="protein sequence ID" value="GIE25549.1"/>
    <property type="molecule type" value="Genomic_DNA"/>
</dbReference>
<dbReference type="InterPro" id="IPR017517">
    <property type="entry name" value="Maleyloyr_isom"/>
</dbReference>
<organism evidence="3 4">
    <name type="scientific">Winogradskya humida</name>
    <dbReference type="NCBI Taxonomy" id="113566"/>
    <lineage>
        <taxon>Bacteria</taxon>
        <taxon>Bacillati</taxon>
        <taxon>Actinomycetota</taxon>
        <taxon>Actinomycetes</taxon>
        <taxon>Micromonosporales</taxon>
        <taxon>Micromonosporaceae</taxon>
        <taxon>Winogradskya</taxon>
    </lineage>
</organism>
<dbReference type="Proteomes" id="UP000603200">
    <property type="component" value="Unassembled WGS sequence"/>
</dbReference>
<dbReference type="Gene3D" id="1.20.120.450">
    <property type="entry name" value="dinb family like domain"/>
    <property type="match status" value="1"/>
</dbReference>
<dbReference type="RefSeq" id="WP_203842494.1">
    <property type="nucleotide sequence ID" value="NZ_BAAATV010000023.1"/>
</dbReference>
<dbReference type="InterPro" id="IPR024344">
    <property type="entry name" value="MDMPI_metal-binding"/>
</dbReference>
<proteinExistence type="predicted"/>
<evidence type="ECO:0000313" key="4">
    <source>
        <dbReference type="Proteomes" id="UP000603200"/>
    </source>
</evidence>
<accession>A0ABQ4A3Y8</accession>
<dbReference type="PANTHER" id="PTHR40758:SF1">
    <property type="entry name" value="CONSERVED PROTEIN"/>
    <property type="match status" value="1"/>
</dbReference>
<feature type="domain" description="Mycothiol-dependent maleylpyruvate isomerase metal-binding" evidence="2">
    <location>
        <begin position="12"/>
        <end position="141"/>
    </location>
</feature>
<reference evidence="3 4" key="1">
    <citation type="submission" date="2021-01" db="EMBL/GenBank/DDBJ databases">
        <title>Whole genome shotgun sequence of Actinoplanes humidus NBRC 14915.</title>
        <authorList>
            <person name="Komaki H."/>
            <person name="Tamura T."/>
        </authorList>
    </citation>
    <scope>NUCLEOTIDE SEQUENCE [LARGE SCALE GENOMIC DNA]</scope>
    <source>
        <strain evidence="3 4">NBRC 14915</strain>
    </source>
</reference>
<dbReference type="NCBIfam" id="TIGR03083">
    <property type="entry name" value="maleylpyruvate isomerase family mycothiol-dependent enzyme"/>
    <property type="match status" value="1"/>
</dbReference>
<protein>
    <recommendedName>
        <fullName evidence="5">Maleylpyruvate isomerase family mycothiol-dependent enzyme</fullName>
    </recommendedName>
</protein>
<name>A0ABQ4A3Y8_9ACTN</name>
<evidence type="ECO:0008006" key="5">
    <source>
        <dbReference type="Google" id="ProtNLM"/>
    </source>
</evidence>
<sequence length="252" mass="27080">MPEILEFPELLRLMDERSTAFRSAIAAAPGLDIVVPSCPEWTLFDLAEHIGTGRRAWAATVAAGPAPAKADPPDGPAVPRDREALLAWLAESTQELLDALGKAGPDSECWTWWGDSQSPPTTGAVARHQLQQLAVHTYDAQLAIGAPQPLPVDVAFDGVEEFLLTCVATGTAWPHEPAVVDHPVTEGRAWRLYLSAAGIRVAEPDGTPADVTVSATASDLVLNFYGRNSLDDVTIIGDRRVFEKLISWDRSA</sequence>
<keyword evidence="4" id="KW-1185">Reference proteome</keyword>
<feature type="domain" description="MDMPI C-terminal" evidence="1">
    <location>
        <begin position="153"/>
        <end position="243"/>
    </location>
</feature>
<dbReference type="InterPro" id="IPR010872">
    <property type="entry name" value="MDMPI_C-term_domain"/>
</dbReference>
<evidence type="ECO:0000259" key="2">
    <source>
        <dbReference type="Pfam" id="PF11716"/>
    </source>
</evidence>
<dbReference type="Pfam" id="PF07398">
    <property type="entry name" value="MDMPI_C"/>
    <property type="match status" value="1"/>
</dbReference>
<dbReference type="SUPFAM" id="SSF109854">
    <property type="entry name" value="DinB/YfiT-like putative metalloenzymes"/>
    <property type="match status" value="1"/>
</dbReference>
<dbReference type="Pfam" id="PF11716">
    <property type="entry name" value="MDMPI_N"/>
    <property type="match status" value="1"/>
</dbReference>
<evidence type="ECO:0000259" key="1">
    <source>
        <dbReference type="Pfam" id="PF07398"/>
    </source>
</evidence>